<feature type="non-terminal residue" evidence="1">
    <location>
        <position position="31"/>
    </location>
</feature>
<protein>
    <recommendedName>
        <fullName evidence="2">Elongation factor Ts</fullName>
    </recommendedName>
</protein>
<gene>
    <name evidence="1" type="ORF">S01H1_82725</name>
</gene>
<reference evidence="1" key="1">
    <citation type="journal article" date="2014" name="Front. Microbiol.">
        <title>High frequency of phylogenetically diverse reductive dehalogenase-homologous genes in deep subseafloor sedimentary metagenomes.</title>
        <authorList>
            <person name="Kawai M."/>
            <person name="Futagami T."/>
            <person name="Toyoda A."/>
            <person name="Takaki Y."/>
            <person name="Nishi S."/>
            <person name="Hori S."/>
            <person name="Arai W."/>
            <person name="Tsubouchi T."/>
            <person name="Morono Y."/>
            <person name="Uchiyama I."/>
            <person name="Ito T."/>
            <person name="Fujiyama A."/>
            <person name="Inagaki F."/>
            <person name="Takami H."/>
        </authorList>
    </citation>
    <scope>NUCLEOTIDE SEQUENCE</scope>
    <source>
        <strain evidence="1">Expedition CK06-06</strain>
    </source>
</reference>
<proteinExistence type="predicted"/>
<sequence length="31" mass="3211">MPISPAAVKELRELTGAGILNCKTALEQAKG</sequence>
<comment type="caution">
    <text evidence="1">The sequence shown here is derived from an EMBL/GenBank/DDBJ whole genome shotgun (WGS) entry which is preliminary data.</text>
</comment>
<name>X0Y7B3_9ZZZZ</name>
<organism evidence="1">
    <name type="scientific">marine sediment metagenome</name>
    <dbReference type="NCBI Taxonomy" id="412755"/>
    <lineage>
        <taxon>unclassified sequences</taxon>
        <taxon>metagenomes</taxon>
        <taxon>ecological metagenomes</taxon>
    </lineage>
</organism>
<evidence type="ECO:0000313" key="1">
    <source>
        <dbReference type="EMBL" id="GAG51650.1"/>
    </source>
</evidence>
<dbReference type="EMBL" id="BARS01056114">
    <property type="protein sequence ID" value="GAG51650.1"/>
    <property type="molecule type" value="Genomic_DNA"/>
</dbReference>
<dbReference type="Gene3D" id="1.10.8.10">
    <property type="entry name" value="DNA helicase RuvA subunit, C-terminal domain"/>
    <property type="match status" value="1"/>
</dbReference>
<accession>X0Y7B3</accession>
<dbReference type="SUPFAM" id="SSF46934">
    <property type="entry name" value="UBA-like"/>
    <property type="match status" value="1"/>
</dbReference>
<dbReference type="InterPro" id="IPR009060">
    <property type="entry name" value="UBA-like_sf"/>
</dbReference>
<evidence type="ECO:0008006" key="2">
    <source>
        <dbReference type="Google" id="ProtNLM"/>
    </source>
</evidence>
<dbReference type="AlphaFoldDB" id="X0Y7B3"/>